<dbReference type="PANTHER" id="PTHR22642:SF2">
    <property type="entry name" value="PROTEIN LONG AFTER FAR-RED 3"/>
    <property type="match status" value="1"/>
</dbReference>
<comment type="caution">
    <text evidence="2">The sequence shown here is derived from an EMBL/GenBank/DDBJ whole genome shotgun (WGS) entry which is preliminary data.</text>
</comment>
<dbReference type="CDD" id="cd01300">
    <property type="entry name" value="YtcJ_like"/>
    <property type="match status" value="1"/>
</dbReference>
<dbReference type="EMBL" id="BAAANY010000020">
    <property type="protein sequence ID" value="GAA1693626.1"/>
    <property type="molecule type" value="Genomic_DNA"/>
</dbReference>
<dbReference type="Proteomes" id="UP001500618">
    <property type="component" value="Unassembled WGS sequence"/>
</dbReference>
<dbReference type="SUPFAM" id="SSF51556">
    <property type="entry name" value="Metallo-dependent hydrolases"/>
    <property type="match status" value="1"/>
</dbReference>
<name>A0ABN2HU50_9ACTN</name>
<dbReference type="InterPro" id="IPR011059">
    <property type="entry name" value="Metal-dep_hydrolase_composite"/>
</dbReference>
<evidence type="ECO:0000313" key="2">
    <source>
        <dbReference type="EMBL" id="GAA1693626.1"/>
    </source>
</evidence>
<dbReference type="InterPro" id="IPR032466">
    <property type="entry name" value="Metal_Hydrolase"/>
</dbReference>
<organism evidence="2 3">
    <name type="scientific">Fodinicola feengrottensis</name>
    <dbReference type="NCBI Taxonomy" id="435914"/>
    <lineage>
        <taxon>Bacteria</taxon>
        <taxon>Bacillati</taxon>
        <taxon>Actinomycetota</taxon>
        <taxon>Actinomycetes</taxon>
        <taxon>Mycobacteriales</taxon>
        <taxon>Fodinicola</taxon>
    </lineage>
</organism>
<dbReference type="RefSeq" id="WP_344312777.1">
    <property type="nucleotide sequence ID" value="NZ_BAAANY010000020.1"/>
</dbReference>
<dbReference type="InterPro" id="IPR013108">
    <property type="entry name" value="Amidohydro_3"/>
</dbReference>
<protein>
    <submittedName>
        <fullName evidence="2">Amidohydrolase</fullName>
    </submittedName>
</protein>
<accession>A0ABN2HU50</accession>
<evidence type="ECO:0000259" key="1">
    <source>
        <dbReference type="Pfam" id="PF07969"/>
    </source>
</evidence>
<reference evidence="2 3" key="1">
    <citation type="journal article" date="2019" name="Int. J. Syst. Evol. Microbiol.">
        <title>The Global Catalogue of Microorganisms (GCM) 10K type strain sequencing project: providing services to taxonomists for standard genome sequencing and annotation.</title>
        <authorList>
            <consortium name="The Broad Institute Genomics Platform"/>
            <consortium name="The Broad Institute Genome Sequencing Center for Infectious Disease"/>
            <person name="Wu L."/>
            <person name="Ma J."/>
        </authorList>
    </citation>
    <scope>NUCLEOTIDE SEQUENCE [LARGE SCALE GENOMIC DNA]</scope>
    <source>
        <strain evidence="2 3">JCM 14718</strain>
    </source>
</reference>
<dbReference type="SUPFAM" id="SSF51338">
    <property type="entry name" value="Composite domain of metallo-dependent hydrolases"/>
    <property type="match status" value="1"/>
</dbReference>
<dbReference type="PANTHER" id="PTHR22642">
    <property type="entry name" value="IMIDAZOLONEPROPIONASE"/>
    <property type="match status" value="1"/>
</dbReference>
<gene>
    <name evidence="2" type="ORF">GCM10009765_48600</name>
</gene>
<dbReference type="InterPro" id="IPR033932">
    <property type="entry name" value="YtcJ-like"/>
</dbReference>
<sequence>MRIDTLFTNGRFRTLDPSRPTATRLGVVAGRVLGFDEELDGVVPATVVDLAGAPVVPGFNDAHQHLSMRGARLTELDLRDTVTGSLDALYAKVAERAATLPAGAWIRGSGYDQNKIGAHPTRSALDAVAAGHPVWLAHTSAHMGVVNTAGLAAMGFEPGSVPDVAGGTVVRDDQGLSTGLLTEQAQGLVYAVLRPAPFEDFVAAIGAGSRVAAAEGVTSFTEPGVGLGRVAGNGTADVAAFQVARQRGLLRQRATLMPVSGALHPAGAFEPGHDWFGLDLGLRSGFGDEWLRLGPVKVFSDGSLLGRTAAMHEPFESEPGNVGFFQDAQDDLREFILAAHSYGWQVATHAIGDRAVGFVLDTYEQAQALLPRPDARHRIEHAGVTTDEDLARMVALGVIPVPQGRFVGEIGDGMLAALGPARARHCYRLRSFLDAGITLPGSSDSPVVDGSPLRGIHDMVNRRTDSGVPFVPAEALTAEQALRAYTHGSAYAVHEERVKGTLSRGKLADFVVLSDDLLAVPATRIRDLGVGATVVGGEVIYDASA</sequence>
<dbReference type="Gene3D" id="2.30.40.10">
    <property type="entry name" value="Urease, subunit C, domain 1"/>
    <property type="match status" value="1"/>
</dbReference>
<dbReference type="Gene3D" id="3.10.310.70">
    <property type="match status" value="1"/>
</dbReference>
<dbReference type="Pfam" id="PF07969">
    <property type="entry name" value="Amidohydro_3"/>
    <property type="match status" value="1"/>
</dbReference>
<keyword evidence="3" id="KW-1185">Reference proteome</keyword>
<evidence type="ECO:0000313" key="3">
    <source>
        <dbReference type="Proteomes" id="UP001500618"/>
    </source>
</evidence>
<proteinExistence type="predicted"/>
<dbReference type="Gene3D" id="3.20.20.140">
    <property type="entry name" value="Metal-dependent hydrolases"/>
    <property type="match status" value="1"/>
</dbReference>
<feature type="domain" description="Amidohydrolase 3" evidence="1">
    <location>
        <begin position="47"/>
        <end position="541"/>
    </location>
</feature>